<feature type="domain" description="CUB" evidence="10">
    <location>
        <begin position="39"/>
        <end position="153"/>
    </location>
</feature>
<dbReference type="InterPro" id="IPR001881">
    <property type="entry name" value="EGF-like_Ca-bd_dom"/>
</dbReference>
<evidence type="ECO:0000259" key="10">
    <source>
        <dbReference type="PROSITE" id="PS01180"/>
    </source>
</evidence>
<evidence type="ECO:0000259" key="11">
    <source>
        <dbReference type="PROSITE" id="PS50026"/>
    </source>
</evidence>
<evidence type="ECO:0000313" key="15">
    <source>
        <dbReference type="Proteomes" id="UP000694888"/>
    </source>
</evidence>
<dbReference type="CDD" id="cd00033">
    <property type="entry name" value="CCP"/>
    <property type="match status" value="3"/>
</dbReference>
<feature type="disulfide bond" evidence="7">
    <location>
        <begin position="1603"/>
        <end position="1612"/>
    </location>
</feature>
<feature type="domain" description="EGF-like" evidence="11">
    <location>
        <begin position="1951"/>
        <end position="1987"/>
    </location>
</feature>
<dbReference type="InterPro" id="IPR013320">
    <property type="entry name" value="ConA-like_dom_sf"/>
</dbReference>
<dbReference type="InterPro" id="IPR035976">
    <property type="entry name" value="Sushi/SCR/CCP_sf"/>
</dbReference>
<feature type="disulfide bond" evidence="7">
    <location>
        <begin position="1839"/>
        <end position="1856"/>
    </location>
</feature>
<dbReference type="InterPro" id="IPR000152">
    <property type="entry name" value="EGF-type_Asp/Asn_hydroxyl_site"/>
</dbReference>
<feature type="disulfide bond" evidence="7">
    <location>
        <begin position="2056"/>
        <end position="2065"/>
    </location>
</feature>
<feature type="domain" description="EGF-like" evidence="11">
    <location>
        <begin position="1870"/>
        <end position="1910"/>
    </location>
</feature>
<dbReference type="InterPro" id="IPR024731">
    <property type="entry name" value="NELL2-like_EGF"/>
</dbReference>
<feature type="disulfide bond" evidence="7">
    <location>
        <begin position="1939"/>
        <end position="1948"/>
    </location>
</feature>
<dbReference type="SMART" id="SM00179">
    <property type="entry name" value="EGF_CA"/>
    <property type="match status" value="11"/>
</dbReference>
<feature type="disulfide bond" evidence="7">
    <location>
        <begin position="2015"/>
        <end position="2024"/>
    </location>
</feature>
<organism evidence="15 16">
    <name type="scientific">Aplysia californica</name>
    <name type="common">California sea hare</name>
    <dbReference type="NCBI Taxonomy" id="6500"/>
    <lineage>
        <taxon>Eukaryota</taxon>
        <taxon>Metazoa</taxon>
        <taxon>Spiralia</taxon>
        <taxon>Lophotrochozoa</taxon>
        <taxon>Mollusca</taxon>
        <taxon>Gastropoda</taxon>
        <taxon>Heterobranchia</taxon>
        <taxon>Euthyneura</taxon>
        <taxon>Tectipleura</taxon>
        <taxon>Aplysiida</taxon>
        <taxon>Aplysioidea</taxon>
        <taxon>Aplysiidae</taxon>
        <taxon>Aplysia</taxon>
    </lineage>
</organism>
<feature type="domain" description="Sushi" evidence="13">
    <location>
        <begin position="152"/>
        <end position="227"/>
    </location>
</feature>
<dbReference type="InterPro" id="IPR003410">
    <property type="entry name" value="HYR_dom"/>
</dbReference>
<dbReference type="GeneID" id="101861248"/>
<dbReference type="PROSITE" id="PS50825">
    <property type="entry name" value="HYR"/>
    <property type="match status" value="2"/>
</dbReference>
<feature type="disulfide bond" evidence="6">
    <location>
        <begin position="39"/>
        <end position="66"/>
    </location>
</feature>
<dbReference type="Pfam" id="PF00008">
    <property type="entry name" value="EGF"/>
    <property type="match status" value="5"/>
</dbReference>
<dbReference type="SUPFAM" id="SSF57196">
    <property type="entry name" value="EGF/Laminin"/>
    <property type="match status" value="9"/>
</dbReference>
<proteinExistence type="predicted"/>
<feature type="disulfide bond" evidence="7">
    <location>
        <begin position="2096"/>
        <end position="2105"/>
    </location>
</feature>
<dbReference type="SMART" id="SM00473">
    <property type="entry name" value="PAN_AP"/>
    <property type="match status" value="1"/>
</dbReference>
<dbReference type="PANTHER" id="PTHR45836">
    <property type="entry name" value="SLIT HOMOLOG"/>
    <property type="match status" value="1"/>
</dbReference>
<feature type="disulfide bond" evidence="7">
    <location>
        <begin position="3492"/>
        <end position="3501"/>
    </location>
</feature>
<keyword evidence="5" id="KW-0325">Glycoprotein</keyword>
<evidence type="ECO:0000259" key="13">
    <source>
        <dbReference type="PROSITE" id="PS50923"/>
    </source>
</evidence>
<dbReference type="Pfam" id="PF12947">
    <property type="entry name" value="EGF_3"/>
    <property type="match status" value="1"/>
</dbReference>
<feature type="domain" description="Sushi" evidence="13">
    <location>
        <begin position="286"/>
        <end position="347"/>
    </location>
</feature>
<feature type="domain" description="EGF-like" evidence="11">
    <location>
        <begin position="1577"/>
        <end position="1613"/>
    </location>
</feature>
<dbReference type="SUPFAM" id="SSF57184">
    <property type="entry name" value="Growth factor receptor domain"/>
    <property type="match status" value="7"/>
</dbReference>
<feature type="disulfide bond" evidence="8">
    <location>
        <begin position="318"/>
        <end position="345"/>
    </location>
</feature>
<evidence type="ECO:0000256" key="1">
    <source>
        <dbReference type="ARBA" id="ARBA00022536"/>
    </source>
</evidence>
<dbReference type="PROSITE" id="PS01187">
    <property type="entry name" value="EGF_CA"/>
    <property type="match status" value="3"/>
</dbReference>
<keyword evidence="9" id="KW-1133">Transmembrane helix</keyword>
<dbReference type="SMART" id="SM01411">
    <property type="entry name" value="Ephrin_rec_like"/>
    <property type="match status" value="17"/>
</dbReference>
<feature type="domain" description="EGF-like" evidence="11">
    <location>
        <begin position="1497"/>
        <end position="1533"/>
    </location>
</feature>
<dbReference type="SMART" id="SM00042">
    <property type="entry name" value="CUB"/>
    <property type="match status" value="1"/>
</dbReference>
<comment type="caution">
    <text evidence="7">Lacks conserved residue(s) required for the propagation of feature annotation.</text>
</comment>
<feature type="disulfide bond" evidence="7">
    <location>
        <begin position="1977"/>
        <end position="1986"/>
    </location>
</feature>
<feature type="domain" description="EGF-like" evidence="11">
    <location>
        <begin position="1420"/>
        <end position="1456"/>
    </location>
</feature>
<dbReference type="InterPro" id="IPR009030">
    <property type="entry name" value="Growth_fac_rcpt_cys_sf"/>
</dbReference>
<feature type="domain" description="EGF-like" evidence="11">
    <location>
        <begin position="1989"/>
        <end position="2025"/>
    </location>
</feature>
<dbReference type="Proteomes" id="UP000694888">
    <property type="component" value="Unplaced"/>
</dbReference>
<accession>A0ABM1VQ79</accession>
<feature type="domain" description="Sushi" evidence="13">
    <location>
        <begin position="515"/>
        <end position="575"/>
    </location>
</feature>
<feature type="disulfide bond" evidence="7">
    <location>
        <begin position="1624"/>
        <end position="1641"/>
    </location>
</feature>
<dbReference type="PROSITE" id="PS50026">
    <property type="entry name" value="EGF_3"/>
    <property type="match status" value="15"/>
</dbReference>
<feature type="disulfide bond" evidence="7">
    <location>
        <begin position="2134"/>
        <end position="2143"/>
    </location>
</feature>
<dbReference type="SUPFAM" id="SSF49899">
    <property type="entry name" value="Concanavalin A-like lectins/glucanases"/>
    <property type="match status" value="1"/>
</dbReference>
<dbReference type="InterPro" id="IPR000436">
    <property type="entry name" value="Sushi_SCR_CCP_dom"/>
</dbReference>
<protein>
    <submittedName>
        <fullName evidence="16">Uncharacterized protein LOC101861248</fullName>
    </submittedName>
</protein>
<dbReference type="PROSITE" id="PS00010">
    <property type="entry name" value="ASX_HYDROXYL"/>
    <property type="match status" value="4"/>
</dbReference>
<feature type="domain" description="EGF-like" evidence="11">
    <location>
        <begin position="2027"/>
        <end position="2066"/>
    </location>
</feature>
<dbReference type="Pfam" id="PF00431">
    <property type="entry name" value="CUB"/>
    <property type="match status" value="1"/>
</dbReference>
<evidence type="ECO:0000259" key="12">
    <source>
        <dbReference type="PROSITE" id="PS50825"/>
    </source>
</evidence>
<gene>
    <name evidence="16" type="primary">LOC101861248</name>
</gene>
<dbReference type="Gene3D" id="2.10.50.10">
    <property type="entry name" value="Tumor Necrosis Factor Receptor, subunit A, domain 2"/>
    <property type="match status" value="13"/>
</dbReference>
<feature type="domain" description="HYR" evidence="12">
    <location>
        <begin position="854"/>
        <end position="939"/>
    </location>
</feature>
<feature type="disulfide bond" evidence="7">
    <location>
        <begin position="1523"/>
        <end position="1532"/>
    </location>
</feature>
<dbReference type="PROSITE" id="PS50923">
    <property type="entry name" value="SUSHI"/>
    <property type="match status" value="6"/>
</dbReference>
<keyword evidence="2" id="KW-0732">Signal</keyword>
<keyword evidence="15" id="KW-1185">Reference proteome</keyword>
<feature type="disulfide bond" evidence="8">
    <location>
        <begin position="517"/>
        <end position="560"/>
    </location>
</feature>
<dbReference type="Gene3D" id="2.10.70.10">
    <property type="entry name" value="Complement Module, domain 1"/>
    <property type="match status" value="7"/>
</dbReference>
<dbReference type="PROSITE" id="PS50948">
    <property type="entry name" value="PAN"/>
    <property type="match status" value="1"/>
</dbReference>
<dbReference type="InterPro" id="IPR035914">
    <property type="entry name" value="Sperma_CUB_dom_sf"/>
</dbReference>
<dbReference type="InterPro" id="IPR000859">
    <property type="entry name" value="CUB_dom"/>
</dbReference>
<feature type="domain" description="EGF-like" evidence="11">
    <location>
        <begin position="411"/>
        <end position="449"/>
    </location>
</feature>
<sequence>MEEKQLIFSTGPSVYILFKTTQQTGLSNSGFQLRYRTGCSFTLESDSGEISSPGFPNQNYANSVECSWTINTASGRGITLHFDDTRFSVDSTDTIQAYAGLSAQSTTALHPGQGFPSNVAPADITVPDGVLLVRFLSSAILVDSGFTATYSVGCPDPGFNNDTVVQPSKDSYNYRDTIQVSCDAGFVFDNEEFYEDSPAGLQSKTTVGLECLFGGKWNVQNTPNCIRRHCDIPPTVTNGYVESGTGVVYGSQVTYRCRNGYRLQGLGTVSCNINGLWDNVPICVEVQCQFLNLASTLAAETLVTGNGRSAGSIYNFTCPPGYQLSGSPIIVCQDTGSWSEVPPVCKRLQCVVPTVDKAIVQTNSLFFSFGGSLRVVCNEGYVIAGTASRVASIICGADQTFGVLPVCEVSSFDYCSSNPCTANEVCTSVIGTHQCDCREGFRRNGTLCIDIDECEEDTDGCSQICNNIDGGYVCSCQNGFSLYTVDGLNGYEIPSSETGLKAGDVYRINHSCVSKLCPDPGEVVNGYLTKPQTMYHVGDSITIGCDIGFVPLGSVNTASCDVSGVWTPRVPTCTVVQCPPDVLPTLNNPPLAINPRTAVNYGETVSITCRIGGATVTTKSRKCVYNPTTLSYQLQGDSYECGEIDCGDPEVHLPTGAAALFLGPGDSSTTFGSQFVFACKFPYFKRGDDQESNVTCQLNGTWSLGELDCIYGYCPDPGRVPDGNTVIEGYEFNNSTSYSCSRQGFNIVPNVELRCENDENGVALDWSAPPPVCVDQENPLFINCEDEDRSILRYSEVVIPSPEATDNSGSWAKLTVDPPYFVSGQALANDLNVTYTVRDHEGLTDTCVKRFFVLDTTLPVIKCPNPVILYVTLGNSVDYEFMDSLIDSSDDNAVVFTAFSRPNITVSYSDIGSVFDIQATVYDAASNTASCLFQVEARVQLCGEDSLTTPPNTEKSCVPTQSGGYTCTFTCPPGYYFYEDYPNEQFNTTCEPSVGFDVEHVPVCAEAVPSRTRAITTLQYEDAVNSARPADECIPKYEEKVRTILNDLRSELTLVCGSQASVQIVRLRPGSLTSFLFDVFNRTAFQFSLDVLSATFLDLDEYRICLDKLDAQMKLLGNRDNSSVLAPLLDLEVESCLVISVDSTLTVEEAVCETNLGKRVVNNAEVCLRCPRGTHRESSQECVKCPVGTYWVESLYLNLGQCALCPAGYSTAGIGSTGPEFCIRTCADNYVSSSGVIPCVECSGNTYRYNRTYCASCPANTLALRAESPLYSNCTANADVCSYTQIANTEFISPQRVVQNQSVEECKNVCEGWDKLTPRSSCVGFSYLKASTLCIIHDMTGTESANPEYDFYQRNCFSDDQEACFCAPQCREGYYSGTGHEPNCRPCPAGFYSAPGAQLCTECSSNQISSPGSSFCVDGASTLCATNPCANSGVCRVENHQFYCECPAGFRGRRCEEEINACASSPCYYNSPCVPLAGGTFKCNCVAGTTGVRCEVNLPDCFPDTCNGRGTCIDRIGSVSCLCVEGFTGQRCEQRVVLACDRLACDPVGTESCDAVNEIYAVCNCKPGYSGPRCAQNIDSCLSQPCQNGGSCEDLGNSYVCTCAPDFTGDNCELPGFSCDANTCQNSESCEDDYRTGVPMCICSPGYSQDKLCTFSARYGYIIEGDMLDNRNMSMKFCQAQCVFASDCVGFSFQFIPGQLQGVCKSYSRIVLFTERAGVQAMEKSCEYVTDDTFYSPYIRPRNFGGGINSTLKDLIIKLDEVVCQAIVQDSVPLSAECRLQNGGALPSAVSCGTAGVYCSDGPGVTCADLEVRFLCARSRASGTQLCKAQDICQDESPCERGACVNDRNEPSGYRCQCPQGYEGARCQREIDECLTVSGPQACQNGATCVDTFLGFSCSCAPGFTGPVCATNIDDCLQATCNPGTSQCQDLVNGFSCVCNPGYTGPDCNEDIDDCLAAPCLHGGFCTDRVNDYSCNCVAGWTGRDCETVISQCDLSTCSNAAPCFDLFNGVFCSCPDGTFGDLCEDRPNFCSESLGFCSNNATCVQQSAYTAECKCSEDNDGQFCERQRIFDCGQITCENGGTCSGPPSSPPQCDCPSEFTGKLCESHVNNCDTTACPPTATCIDGLDKAFCRCPLGNTGASCTEGVNESFDICVQPSSDASGASLAYPAPYDNTGGFTVKLWVKYSVPGAQGTYLSVYYSSTGYADENPILIFTLDSSGLNLNPSPLLPYVFKPINDGNWHYVIITWDRDTGHIDFIIDFVRHHQINGFSQGLELAGGGFEVIVGSAKEGSQTYSATVLPFVGCVSGMDLLSRALDFDTEVEQVDDNPSNFLGDVFRWHEVIPYGNVDVERPSTAAISQCPRGQLSPDCRLPRDVTVPGVLDCPEDISVATVYSEALVTWTEPTFDGAVSVTSSRQPNTYFTRGDHTVIYAAKDEAGNTAFCSFKVFVNEAICAARDVPRGGGVATVVAQSGNGFTATSVGCQTPNLALVDDGPVVYTCGPGGDWESLQDSDNLYPTCGNIVAAAKNDVDISLKYKIDTPVCTDIKDAIALIAPQKIAELQGRWSDNICATTTCSDITVTVNCDNLPETAVNIGLKNVDSQLSNGVQTLPVQQVLLSEILDNDLLAFTDIFPQAELDPNQLEVSASLVCPAGQVVRAESCVSCGPGTFYNSSTVHCDNCPVGSYQTGYGQPSCVGCAVGQTTQRVGSENPSLCAASCAVGQFYSTTLGSCTDCILGFYQDEEGQFECKACPVGETTGQLGSISSSACSEGCESGEQLLPTGNCAPCPAGTYRQLGVNLVCTACPSDYTTPDDSSISADNCTVLKCPAGSKANVQNTGCELCPVGEYQPDRNQRACLECPVNFTTSSTGTVNQNSCEKFCPSGQELVSNTCVDCDIAFYKDNNDGRLQRCQPCRPGYLTLSTGAVSPSDCSVRNCTSGTRIVDVGAGILQCVPCGLGTYQPLNYQTDCEPCPGQSYTRVQGATARSQCETYCDSGFESVSGQCVECSRGYYKDNSVDRFGQCTICPNSDFITAGSATTSVAGCNVANCSAGSFLPTGSNTCQLCGLAEYQPEKWQTSCLGCPVDTTTPQLGAVSESDCFLNCPVGKEDINGACRECPIGYFKITVGTGSCEKCPDGFITNSTGSTSSTDCELSDCQPGTYRDTRSTCQPCPYGQFQPAERQDKCIDCATGTTTLQTGARLSSQCVLDCEVGKELSPTLDECVPCPQGYFRDKSSPSQTACVVCAVEFITATTGSDEASDCNVRNCTSPGQFRNAATNECVDCPLGSYNSEKWQDECTSCQTGFTTKSTRRETEDECYRICPSGQQVNEATNQCEDCGLGFYRDASSSWNCQECPTDFTTATAQATSSDDCSISSCSAGRFWNSTLSVCEDCPLGTYQSTAGSSSCENCPQFQVTIQVGSTASSQCLTKCAAGSHSCSANADCEDTDTGGTTCTCKSRYQGDGVVCTHFCDLPDPYCLNGATCSKDSSVVCSCTEVYTGIRCDIRKPAELVSDDETITIVASTVGSVGFLLLLILLLIFIIRRLRTKPRYKASPSETDAESYFANSSLGRSSGIITRANTKSYVSNFGVDSNSDPAIYVSDKGAQADLNVSFYTLDNNVYV</sequence>
<evidence type="ECO:0000313" key="16">
    <source>
        <dbReference type="RefSeq" id="XP_035824571.1"/>
    </source>
</evidence>
<dbReference type="Pfam" id="PF07699">
    <property type="entry name" value="Ephrin_rec_like"/>
    <property type="match status" value="12"/>
</dbReference>
<dbReference type="Pfam" id="PF02494">
    <property type="entry name" value="HYR"/>
    <property type="match status" value="2"/>
</dbReference>
<feature type="domain" description="EGF-like" evidence="11">
    <location>
        <begin position="1615"/>
        <end position="1654"/>
    </location>
</feature>
<dbReference type="SUPFAM" id="SSF57535">
    <property type="entry name" value="Complement control module/SCR domain"/>
    <property type="match status" value="7"/>
</dbReference>
<dbReference type="InterPro" id="IPR000742">
    <property type="entry name" value="EGF"/>
</dbReference>
<dbReference type="InterPro" id="IPR013032">
    <property type="entry name" value="EGF-like_CS"/>
</dbReference>
<evidence type="ECO:0000259" key="14">
    <source>
        <dbReference type="PROSITE" id="PS50948"/>
    </source>
</evidence>
<dbReference type="RefSeq" id="XP_035824571.1">
    <property type="nucleotide sequence ID" value="XM_035968678.1"/>
</dbReference>
<dbReference type="InterPro" id="IPR051355">
    <property type="entry name" value="Notch/Slit_guidance"/>
</dbReference>
<feature type="domain" description="Sushi" evidence="13">
    <location>
        <begin position="644"/>
        <end position="711"/>
    </location>
</feature>
<dbReference type="Pfam" id="PF12661">
    <property type="entry name" value="hEGF"/>
    <property type="match status" value="1"/>
</dbReference>
<dbReference type="Gene3D" id="2.60.120.290">
    <property type="entry name" value="Spermadhesin, CUB domain"/>
    <property type="match status" value="1"/>
</dbReference>
<evidence type="ECO:0000256" key="5">
    <source>
        <dbReference type="ARBA" id="ARBA00023180"/>
    </source>
</evidence>
<dbReference type="Gene3D" id="2.60.120.200">
    <property type="match status" value="1"/>
</dbReference>
<feature type="domain" description="Apple" evidence="14">
    <location>
        <begin position="1274"/>
        <end position="1356"/>
    </location>
</feature>
<evidence type="ECO:0000256" key="2">
    <source>
        <dbReference type="ARBA" id="ARBA00022729"/>
    </source>
</evidence>
<feature type="domain" description="EGF-like" evidence="11">
    <location>
        <begin position="1458"/>
        <end position="1495"/>
    </location>
</feature>
<evidence type="ECO:0000256" key="3">
    <source>
        <dbReference type="ARBA" id="ARBA00022737"/>
    </source>
</evidence>
<feature type="domain" description="EGF-like" evidence="11">
    <location>
        <begin position="2108"/>
        <end position="2144"/>
    </location>
</feature>
<feature type="disulfide bond" evidence="7">
    <location>
        <begin position="1858"/>
        <end position="1867"/>
    </location>
</feature>
<feature type="transmembrane region" description="Helical" evidence="9">
    <location>
        <begin position="3518"/>
        <end position="3540"/>
    </location>
</feature>
<dbReference type="InterPro" id="IPR011641">
    <property type="entry name" value="Tyr-kin_ephrin_A/B_rcpt-like"/>
</dbReference>
<reference evidence="16" key="1">
    <citation type="submission" date="2025-08" db="UniProtKB">
        <authorList>
            <consortium name="RefSeq"/>
        </authorList>
    </citation>
    <scope>IDENTIFICATION</scope>
</reference>
<dbReference type="CDD" id="cd00041">
    <property type="entry name" value="CUB"/>
    <property type="match status" value="1"/>
</dbReference>
<dbReference type="Pfam" id="PF00084">
    <property type="entry name" value="Sushi"/>
    <property type="match status" value="4"/>
</dbReference>
<feature type="domain" description="EGF-like" evidence="11">
    <location>
        <begin position="3466"/>
        <end position="3502"/>
    </location>
</feature>
<evidence type="ECO:0000256" key="7">
    <source>
        <dbReference type="PROSITE-ProRule" id="PRU00076"/>
    </source>
</evidence>
<dbReference type="SUPFAM" id="SSF49854">
    <property type="entry name" value="Spermadhesin, CUB domain"/>
    <property type="match status" value="1"/>
</dbReference>
<dbReference type="InterPro" id="IPR018097">
    <property type="entry name" value="EGF_Ca-bd_CS"/>
</dbReference>
<feature type="disulfide bond" evidence="7">
    <location>
        <begin position="1446"/>
        <end position="1455"/>
    </location>
</feature>
<feature type="domain" description="EGF-like" evidence="11">
    <location>
        <begin position="1829"/>
        <end position="1868"/>
    </location>
</feature>
<keyword evidence="8" id="KW-0768">Sushi</keyword>
<evidence type="ECO:0000256" key="8">
    <source>
        <dbReference type="PROSITE-ProRule" id="PRU00302"/>
    </source>
</evidence>
<name>A0ABM1VQ79_APLCA</name>
<feature type="domain" description="Sushi" evidence="13">
    <location>
        <begin position="712"/>
        <end position="775"/>
    </location>
</feature>
<dbReference type="SMART" id="SM00181">
    <property type="entry name" value="EGF"/>
    <property type="match status" value="23"/>
</dbReference>
<keyword evidence="1 7" id="KW-0245">EGF-like domain</keyword>
<dbReference type="PROSITE" id="PS00022">
    <property type="entry name" value="EGF_1"/>
    <property type="match status" value="13"/>
</dbReference>
<dbReference type="PROSITE" id="PS01186">
    <property type="entry name" value="EGF_2"/>
    <property type="match status" value="9"/>
</dbReference>
<feature type="domain" description="HYR" evidence="12">
    <location>
        <begin position="2374"/>
        <end position="2451"/>
    </location>
</feature>
<evidence type="ECO:0000256" key="4">
    <source>
        <dbReference type="ARBA" id="ARBA00023157"/>
    </source>
</evidence>
<feature type="domain" description="EGF-like" evidence="11">
    <location>
        <begin position="1912"/>
        <end position="1949"/>
    </location>
</feature>
<dbReference type="InterPro" id="IPR049883">
    <property type="entry name" value="NOTCH1_EGF-like"/>
</dbReference>
<evidence type="ECO:0000256" key="6">
    <source>
        <dbReference type="PROSITE-ProRule" id="PRU00059"/>
    </source>
</evidence>
<dbReference type="InterPro" id="IPR003609">
    <property type="entry name" value="Pan_app"/>
</dbReference>
<feature type="disulfide bond" evidence="7">
    <location>
        <begin position="1485"/>
        <end position="1494"/>
    </location>
</feature>
<evidence type="ECO:0000256" key="9">
    <source>
        <dbReference type="SAM" id="Phobius"/>
    </source>
</evidence>
<dbReference type="CDD" id="cd00054">
    <property type="entry name" value="EGF_CA"/>
    <property type="match status" value="7"/>
</dbReference>
<feature type="domain" description="EGF-like" evidence="11">
    <location>
        <begin position="2069"/>
        <end position="2106"/>
    </location>
</feature>
<keyword evidence="4 7" id="KW-1015">Disulfide bond</keyword>
<feature type="disulfide bond" evidence="7">
    <location>
        <begin position="1900"/>
        <end position="1909"/>
    </location>
</feature>
<dbReference type="Gene3D" id="2.10.25.10">
    <property type="entry name" value="Laminin"/>
    <property type="match status" value="14"/>
</dbReference>
<keyword evidence="9" id="KW-0472">Membrane</keyword>
<feature type="domain" description="Sushi" evidence="13">
    <location>
        <begin position="228"/>
        <end position="285"/>
    </location>
</feature>
<dbReference type="PANTHER" id="PTHR45836:SF23">
    <property type="entry name" value="NEUROGENIC LOCUS NOTCH HOMOLOG PROTEIN 1"/>
    <property type="match status" value="1"/>
</dbReference>
<keyword evidence="9" id="KW-0812">Transmembrane</keyword>
<dbReference type="Pfam" id="PF07645">
    <property type="entry name" value="EGF_CA"/>
    <property type="match status" value="1"/>
</dbReference>
<dbReference type="PROSITE" id="PS01180">
    <property type="entry name" value="CUB"/>
    <property type="match status" value="1"/>
</dbReference>
<dbReference type="SMART" id="SM00032">
    <property type="entry name" value="CCP"/>
    <property type="match status" value="7"/>
</dbReference>
<keyword evidence="3" id="KW-0677">Repeat</keyword>